<evidence type="ECO:0000313" key="7">
    <source>
        <dbReference type="EMBL" id="GFO49110.1"/>
    </source>
</evidence>
<keyword evidence="3" id="KW-0804">Transcription</keyword>
<feature type="region of interest" description="Disordered" evidence="5">
    <location>
        <begin position="1"/>
        <end position="24"/>
    </location>
</feature>
<dbReference type="PROSITE" id="PS50888">
    <property type="entry name" value="BHLH"/>
    <property type="match status" value="1"/>
</dbReference>
<feature type="region of interest" description="Disordered" evidence="5">
    <location>
        <begin position="272"/>
        <end position="291"/>
    </location>
</feature>
<keyword evidence="1" id="KW-0805">Transcription regulation</keyword>
<feature type="compositionally biased region" description="Low complexity" evidence="5">
    <location>
        <begin position="400"/>
        <end position="411"/>
    </location>
</feature>
<dbReference type="GO" id="GO:0070888">
    <property type="term" value="F:E-box binding"/>
    <property type="evidence" value="ECO:0007669"/>
    <property type="project" value="TreeGrafter"/>
</dbReference>
<feature type="region of interest" description="Disordered" evidence="5">
    <location>
        <begin position="480"/>
        <end position="521"/>
    </location>
</feature>
<dbReference type="PANTHER" id="PTHR19290:SF164">
    <property type="entry name" value="BHLH DOMAIN-CONTAINING PROTEIN"/>
    <property type="match status" value="1"/>
</dbReference>
<dbReference type="Proteomes" id="UP000735302">
    <property type="component" value="Unassembled WGS sequence"/>
</dbReference>
<feature type="compositionally biased region" description="Acidic residues" evidence="5">
    <location>
        <begin position="105"/>
        <end position="126"/>
    </location>
</feature>
<evidence type="ECO:0000256" key="5">
    <source>
        <dbReference type="SAM" id="MobiDB-lite"/>
    </source>
</evidence>
<dbReference type="GO" id="GO:0000981">
    <property type="term" value="F:DNA-binding transcription factor activity, RNA polymerase II-specific"/>
    <property type="evidence" value="ECO:0007669"/>
    <property type="project" value="TreeGrafter"/>
</dbReference>
<dbReference type="Gene3D" id="4.10.280.10">
    <property type="entry name" value="Helix-loop-helix DNA-binding domain"/>
    <property type="match status" value="1"/>
</dbReference>
<dbReference type="InterPro" id="IPR050359">
    <property type="entry name" value="bHLH_transcription_factors"/>
</dbReference>
<proteinExistence type="predicted"/>
<keyword evidence="4" id="KW-0539">Nucleus</keyword>
<dbReference type="AlphaFoldDB" id="A0AAV4DYH5"/>
<evidence type="ECO:0000256" key="4">
    <source>
        <dbReference type="ARBA" id="ARBA00023242"/>
    </source>
</evidence>
<feature type="compositionally biased region" description="Low complexity" evidence="5">
    <location>
        <begin position="166"/>
        <end position="180"/>
    </location>
</feature>
<reference evidence="7 8" key="1">
    <citation type="journal article" date="2021" name="Elife">
        <title>Chloroplast acquisition without the gene transfer in kleptoplastic sea slugs, Plakobranchus ocellatus.</title>
        <authorList>
            <person name="Maeda T."/>
            <person name="Takahashi S."/>
            <person name="Yoshida T."/>
            <person name="Shimamura S."/>
            <person name="Takaki Y."/>
            <person name="Nagai Y."/>
            <person name="Toyoda A."/>
            <person name="Suzuki Y."/>
            <person name="Arimoto A."/>
            <person name="Ishii H."/>
            <person name="Satoh N."/>
            <person name="Nishiyama T."/>
            <person name="Hasebe M."/>
            <person name="Maruyama T."/>
            <person name="Minagawa J."/>
            <person name="Obokata J."/>
            <person name="Shigenobu S."/>
        </authorList>
    </citation>
    <scope>NUCLEOTIDE SEQUENCE [LARGE SCALE GENOMIC DNA]</scope>
</reference>
<dbReference type="Pfam" id="PF00010">
    <property type="entry name" value="HLH"/>
    <property type="match status" value="1"/>
</dbReference>
<evidence type="ECO:0000313" key="8">
    <source>
        <dbReference type="Proteomes" id="UP000735302"/>
    </source>
</evidence>
<evidence type="ECO:0000256" key="2">
    <source>
        <dbReference type="ARBA" id="ARBA00023125"/>
    </source>
</evidence>
<name>A0AAV4DYH5_9GAST</name>
<gene>
    <name evidence="7" type="ORF">PoB_007561500</name>
</gene>
<sequence>MASRAESAEGCDPHSTSPAFSHSSSGYFHQLHSHYYHPYRRDPSGHLYNNISDSNNSNRQERVPENVSDFNMSQSANNTKNSDQLYQHQRNENSEYGDEKLISVDDFDDSDDGDDDNNNNENENEDIQSCSTLSPEPSDHKNCRTHQLDTMNDRIVTTTAVTANRSSSRISSSSSTSNSSKLRKKGILSSAKALDEAELQALRLKINSRERKRMHDLNSALDGLREVMPYAHGPSVRKLSKIATLLLAKNYILMLNSSLEEMKKLVGDIYHTQQPGSTARPPPQPHLPSLLTPLHIQSGRLHASESSHQPPQPSQLQQHSQPSSHHHNLNQSPSLAQLSVPPPVQQAQLHPRLPSAPQHSSHPRSSSTASDVRTEAMESAKTSNTTESVLSPQATRQTTSVSPAPSGSPAPIREATPPCANTSPPITVATPQQPLPLAPLSVPALLPLHLPGIRAPSVSHLTPHELTALASAYSLPVSQKHDLSSDLHHPLQTPQPNHHPQQPPHHSAIFPTPLHERNSSSRWPPVPCPCAQCLIAAGQLPLGLHLGRYPHSLLTTSASLLRKH</sequence>
<dbReference type="EMBL" id="BLXT01008457">
    <property type="protein sequence ID" value="GFO49110.1"/>
    <property type="molecule type" value="Genomic_DNA"/>
</dbReference>
<evidence type="ECO:0000259" key="6">
    <source>
        <dbReference type="PROSITE" id="PS50888"/>
    </source>
</evidence>
<feature type="compositionally biased region" description="Low complexity" evidence="5">
    <location>
        <begin position="355"/>
        <end position="370"/>
    </location>
</feature>
<keyword evidence="8" id="KW-1185">Reference proteome</keyword>
<keyword evidence="2" id="KW-0238">DNA-binding</keyword>
<feature type="region of interest" description="Disordered" evidence="5">
    <location>
        <begin position="104"/>
        <end position="184"/>
    </location>
</feature>
<feature type="compositionally biased region" description="Polar residues" evidence="5">
    <location>
        <begin position="155"/>
        <end position="165"/>
    </location>
</feature>
<organism evidence="7 8">
    <name type="scientific">Plakobranchus ocellatus</name>
    <dbReference type="NCBI Taxonomy" id="259542"/>
    <lineage>
        <taxon>Eukaryota</taxon>
        <taxon>Metazoa</taxon>
        <taxon>Spiralia</taxon>
        <taxon>Lophotrochozoa</taxon>
        <taxon>Mollusca</taxon>
        <taxon>Gastropoda</taxon>
        <taxon>Heterobranchia</taxon>
        <taxon>Euthyneura</taxon>
        <taxon>Panpulmonata</taxon>
        <taxon>Sacoglossa</taxon>
        <taxon>Placobranchoidea</taxon>
        <taxon>Plakobranchidae</taxon>
        <taxon>Plakobranchus</taxon>
    </lineage>
</organism>
<feature type="compositionally biased region" description="Basic and acidic residues" evidence="5">
    <location>
        <begin position="480"/>
        <end position="489"/>
    </location>
</feature>
<dbReference type="GO" id="GO:0005634">
    <property type="term" value="C:nucleus"/>
    <property type="evidence" value="ECO:0007669"/>
    <property type="project" value="TreeGrafter"/>
</dbReference>
<dbReference type="SUPFAM" id="SSF47459">
    <property type="entry name" value="HLH, helix-loop-helix DNA-binding domain"/>
    <property type="match status" value="1"/>
</dbReference>
<feature type="compositionally biased region" description="Polar residues" evidence="5">
    <location>
        <begin position="380"/>
        <end position="399"/>
    </location>
</feature>
<feature type="compositionally biased region" description="Low complexity" evidence="5">
    <location>
        <begin position="490"/>
        <end position="506"/>
    </location>
</feature>
<dbReference type="GO" id="GO:0061564">
    <property type="term" value="P:axon development"/>
    <property type="evidence" value="ECO:0007669"/>
    <property type="project" value="TreeGrafter"/>
</dbReference>
<feature type="region of interest" description="Disordered" evidence="5">
    <location>
        <begin position="299"/>
        <end position="432"/>
    </location>
</feature>
<evidence type="ECO:0000256" key="1">
    <source>
        <dbReference type="ARBA" id="ARBA00023015"/>
    </source>
</evidence>
<dbReference type="PANTHER" id="PTHR19290">
    <property type="entry name" value="BASIC HELIX-LOOP-HELIX PROTEIN NEUROGENIN-RELATED"/>
    <property type="match status" value="1"/>
</dbReference>
<accession>A0AAV4DYH5</accession>
<feature type="compositionally biased region" description="Low complexity" evidence="5">
    <location>
        <begin position="13"/>
        <end position="24"/>
    </location>
</feature>
<dbReference type="SMART" id="SM00353">
    <property type="entry name" value="HLH"/>
    <property type="match status" value="1"/>
</dbReference>
<protein>
    <submittedName>
        <fullName evidence="7">Oligodendrocyte transcription factor 3-like</fullName>
    </submittedName>
</protein>
<dbReference type="CDD" id="cd19725">
    <property type="entry name" value="bHLH_TS_OLIG2_like"/>
    <property type="match status" value="1"/>
</dbReference>
<dbReference type="FunFam" id="4.10.280.10:FF:000031">
    <property type="entry name" value="Oligodendrocyte transcription factor 3"/>
    <property type="match status" value="1"/>
</dbReference>
<dbReference type="InterPro" id="IPR011598">
    <property type="entry name" value="bHLH_dom"/>
</dbReference>
<feature type="domain" description="BHLH" evidence="6">
    <location>
        <begin position="201"/>
        <end position="255"/>
    </location>
</feature>
<dbReference type="GO" id="GO:0045944">
    <property type="term" value="P:positive regulation of transcription by RNA polymerase II"/>
    <property type="evidence" value="ECO:0007669"/>
    <property type="project" value="TreeGrafter"/>
</dbReference>
<feature type="compositionally biased region" description="Low complexity" evidence="5">
    <location>
        <begin position="306"/>
        <end position="335"/>
    </location>
</feature>
<evidence type="ECO:0000256" key="3">
    <source>
        <dbReference type="ARBA" id="ARBA00023163"/>
    </source>
</evidence>
<dbReference type="GO" id="GO:0007423">
    <property type="term" value="P:sensory organ development"/>
    <property type="evidence" value="ECO:0007669"/>
    <property type="project" value="TreeGrafter"/>
</dbReference>
<dbReference type="GO" id="GO:0046983">
    <property type="term" value="F:protein dimerization activity"/>
    <property type="evidence" value="ECO:0007669"/>
    <property type="project" value="InterPro"/>
</dbReference>
<dbReference type="InterPro" id="IPR036638">
    <property type="entry name" value="HLH_DNA-bd_sf"/>
</dbReference>
<comment type="caution">
    <text evidence="7">The sequence shown here is derived from an EMBL/GenBank/DDBJ whole genome shotgun (WGS) entry which is preliminary data.</text>
</comment>